<feature type="compositionally biased region" description="Gly residues" evidence="1">
    <location>
        <begin position="1596"/>
        <end position="1610"/>
    </location>
</feature>
<dbReference type="Gene3D" id="3.30.565.10">
    <property type="entry name" value="Histidine kinase-like ATPase, C-terminal domain"/>
    <property type="match status" value="1"/>
</dbReference>
<dbReference type="EMBL" id="VCLB01000005">
    <property type="protein sequence ID" value="TNB47766.1"/>
    <property type="molecule type" value="Genomic_DNA"/>
</dbReference>
<accession>A0A5C4JQS6</accession>
<dbReference type="PANTHER" id="PTHR32387">
    <property type="entry name" value="WU:FJ29H11"/>
    <property type="match status" value="1"/>
</dbReference>
<dbReference type="OrthoDB" id="9776021at2"/>
<sequence length="1764" mass="193288">MSKEMQMLDHSSKNSMVGSPSEHIRAETLRRIQHFLSDPALSVYPDLKGMCERVSDSYRDRVIIELLQNAHDAHPSASSDGRIKFILDMSEGPHGTLYVANDGAGFTRDNFDALCSPTRTTKDVNEAIGNKGVGFLSVFQVCAHPEIFSRLTPESRYFDGFCFQFADDPTLTRFLEAQQLGDTAALVIASMPRVYLGCPANASNVTVEELAKDGYATVVRLPLKSAEAAESVAAQLGSLAEESPPVQLFLTRVTTLSVERRGCDPVFNTLTRTSQVIHDEHDLRLMIVSCGNRSYTVVERTVPYAAVIDVIQRDVMAEKMPEAWLNWTGDAVVSVAVAVDGPPLDGRLYNFLPMGADVGGPFPGYLDAPFLASLNRLTLQSGVELNHMFLAVARDAALAGARLAKVKLAHEQARQVVLDLLMWNGSERDEIRKKIFASRDALLPSVPGTRAPEGWASFADAKAWPTDQFITPALAARTSPFPLLDPSIDLGRLRLLEQFLAGKRLLSCTNEERAEVVEGVASDLAKRKASIERWNRFYASVRVLFKDAGEALHGRKLLLTARRELDLTDAPVLARGKRRRLSAVFLPPLRNVDSAEALKSLPRNVQRRIAYLHPDLELSRDGTSLARRFFVGNGLLREYESREILRLLANAISVPGETQDPDGLRWQALTAMMRIVIGEDTADAIVAELNVHVPTRQGWSRANIAYLGDSWARKGGGGLERLFERAAGISTELDNHAERALRRYADWPVASGDRENWEAFLRKAGVSDTLRPIPALPGSAPRAWPNALASTLAVRAGLPKDQTDCWKALMGPGNNLANPQTIYTASGAMRAPGQLDFDALAPVAGPDYAREIIRMIERSPEVLRMTVFKPDHPHAPDRRQWPSPLAAFVRGVAWVPLSQGSLERLQAAWLPGTETRTPPPFLPIVSPDLRDVLSRSELAAAELRGAGLSEYGNRTSAWRFLSMAGDLVDRATHQVDKERIYSASQDAWQQADLQQLPPPQLRLLGRVNGEVTVASPDLPDAPAVVVSDGDDRQLFAATAQSGAGTLVIEPPPNRAGEVGAYLATRFPDRVRRASAIQASFESGGEPIRFNSGEPLIEDMLGDVIREIVVLTQRYRNSLYRGPIEQVLERLSQLRIRFLDDLSIRAGTVVDPVPMFATRAVLHKDDYGQTVLCHSELKESGRLLVAIAEPLGEALGSRRFIGEPILAFAAQLGPDALASNHEDYAAILNMPVEVVGRVLGASRASIGNLLRTLRPFVALFAGQDAAADFVTGRGLHSEDDVRASLVALAHLLPVEPDSLVKRCREAGEIEPVAIALGVDLARLNAALESLGPPYTRLDLTDRHQATLSAFLTRKDRFIRESVRASFRVMFASGADLSKYVQTRDAALPTLPEDFGRTAISLDQDVMQGWLDRWMAVNGVVSVADLPEGREAIDAVRDHNQRQLRSWASRLREAVLIRLEQESPLRQQWLSLAEVEGNLVKAASSGGWMDFDRLTEGAALGWMSRSGMWPKDWPLSLDAIGLSEAERSKFARDEQAARKAAATRRRTIEHSGGVFTIGADTLSMLVNQIASGVARNAALLATSTRTVRGTPIAIRTSRGGGGGGVGGGGGGAPRLSDDEREVIGFFGEAIAFNWLKQRFGAKRVVDESAWKSGYRQHICGEKGNDGLGYDFEVANGGTRWFFEVKATKLVEPQARQTIELGSSEIAHAESCKADKRFRYRILYVMNALQPERASIFPLPNPRSRAGLAFFAEQQSTGVRLLFPLAR</sequence>
<feature type="region of interest" description="Disordered" evidence="1">
    <location>
        <begin position="1591"/>
        <end position="1611"/>
    </location>
</feature>
<dbReference type="PANTHER" id="PTHR32387:SF0">
    <property type="entry name" value="PROTEIN NO VEIN"/>
    <property type="match status" value="1"/>
</dbReference>
<dbReference type="InterPro" id="IPR052957">
    <property type="entry name" value="Auxin_embryo_med"/>
</dbReference>
<comment type="caution">
    <text evidence="2">The sequence shown here is derived from an EMBL/GenBank/DDBJ whole genome shotgun (WGS) entry which is preliminary data.</text>
</comment>
<reference evidence="2 3" key="1">
    <citation type="submission" date="2019-06" db="EMBL/GenBank/DDBJ databases">
        <title>Martelella lutilitoris sp. nov., isolated from a tidal mudflat.</title>
        <authorList>
            <person name="Kim Y.-J."/>
        </authorList>
    </citation>
    <scope>NUCLEOTIDE SEQUENCE [LARGE SCALE GENOMIC DNA]</scope>
    <source>
        <strain evidence="2 3">GH2-6</strain>
    </source>
</reference>
<organism evidence="2 3">
    <name type="scientific">Martelella lutilitoris</name>
    <dbReference type="NCBI Taxonomy" id="2583532"/>
    <lineage>
        <taxon>Bacteria</taxon>
        <taxon>Pseudomonadati</taxon>
        <taxon>Pseudomonadota</taxon>
        <taxon>Alphaproteobacteria</taxon>
        <taxon>Hyphomicrobiales</taxon>
        <taxon>Aurantimonadaceae</taxon>
        <taxon>Martelella</taxon>
    </lineage>
</organism>
<name>A0A5C4JQS6_9HYPH</name>
<protein>
    <submittedName>
        <fullName evidence="2">DUF3883 domain-containing protein</fullName>
    </submittedName>
</protein>
<dbReference type="Proteomes" id="UP000307874">
    <property type="component" value="Unassembled WGS sequence"/>
</dbReference>
<evidence type="ECO:0000313" key="2">
    <source>
        <dbReference type="EMBL" id="TNB47766.1"/>
    </source>
</evidence>
<gene>
    <name evidence="2" type="ORF">FF124_09200</name>
</gene>
<dbReference type="SUPFAM" id="SSF55874">
    <property type="entry name" value="ATPase domain of HSP90 chaperone/DNA topoisomerase II/histidine kinase"/>
    <property type="match status" value="1"/>
</dbReference>
<evidence type="ECO:0000256" key="1">
    <source>
        <dbReference type="SAM" id="MobiDB-lite"/>
    </source>
</evidence>
<proteinExistence type="predicted"/>
<evidence type="ECO:0000313" key="3">
    <source>
        <dbReference type="Proteomes" id="UP000307874"/>
    </source>
</evidence>
<keyword evidence="3" id="KW-1185">Reference proteome</keyword>
<feature type="compositionally biased region" description="Basic and acidic residues" evidence="1">
    <location>
        <begin position="1"/>
        <end position="12"/>
    </location>
</feature>
<dbReference type="NCBIfam" id="NF047352">
    <property type="entry name" value="P_loop_sacsin"/>
    <property type="match status" value="1"/>
</dbReference>
<dbReference type="InterPro" id="IPR036890">
    <property type="entry name" value="HATPase_C_sf"/>
</dbReference>
<feature type="region of interest" description="Disordered" evidence="1">
    <location>
        <begin position="1"/>
        <end position="22"/>
    </location>
</feature>